<feature type="domain" description="Gelsolin-like" evidence="2">
    <location>
        <begin position="173"/>
        <end position="213"/>
    </location>
</feature>
<comment type="caution">
    <text evidence="3">The sequence shown here is derived from an EMBL/GenBank/DDBJ whole genome shotgun (WGS) entry which is preliminary data.</text>
</comment>
<gene>
    <name evidence="3" type="ORF">AFUS01_LOCUS30727</name>
</gene>
<dbReference type="Pfam" id="PF00626">
    <property type="entry name" value="Gelsolin"/>
    <property type="match status" value="2"/>
</dbReference>
<name>A0A8J2KW83_9HEXA</name>
<feature type="non-terminal residue" evidence="3">
    <location>
        <position position="225"/>
    </location>
</feature>
<dbReference type="GO" id="GO:0051014">
    <property type="term" value="P:actin filament severing"/>
    <property type="evidence" value="ECO:0007669"/>
    <property type="project" value="TreeGrafter"/>
</dbReference>
<reference evidence="3" key="1">
    <citation type="submission" date="2021-06" db="EMBL/GenBank/DDBJ databases">
        <authorList>
            <person name="Hodson N. C."/>
            <person name="Mongue J. A."/>
            <person name="Jaron S. K."/>
        </authorList>
    </citation>
    <scope>NUCLEOTIDE SEQUENCE</scope>
</reference>
<accession>A0A8J2KW83</accession>
<keyword evidence="4" id="KW-1185">Reference proteome</keyword>
<dbReference type="GO" id="GO:0051016">
    <property type="term" value="P:barbed-end actin filament capping"/>
    <property type="evidence" value="ECO:0007669"/>
    <property type="project" value="TreeGrafter"/>
</dbReference>
<organism evidence="3 4">
    <name type="scientific">Allacma fusca</name>
    <dbReference type="NCBI Taxonomy" id="39272"/>
    <lineage>
        <taxon>Eukaryota</taxon>
        <taxon>Metazoa</taxon>
        <taxon>Ecdysozoa</taxon>
        <taxon>Arthropoda</taxon>
        <taxon>Hexapoda</taxon>
        <taxon>Collembola</taxon>
        <taxon>Symphypleona</taxon>
        <taxon>Sminthuridae</taxon>
        <taxon>Allacma</taxon>
    </lineage>
</organism>
<protein>
    <recommendedName>
        <fullName evidence="2">Gelsolin-like domain-containing protein</fullName>
    </recommendedName>
</protein>
<evidence type="ECO:0000259" key="2">
    <source>
        <dbReference type="Pfam" id="PF00626"/>
    </source>
</evidence>
<dbReference type="GO" id="GO:0008154">
    <property type="term" value="P:actin polymerization or depolymerization"/>
    <property type="evidence" value="ECO:0007669"/>
    <property type="project" value="TreeGrafter"/>
</dbReference>
<evidence type="ECO:0000256" key="1">
    <source>
        <dbReference type="ARBA" id="ARBA00022737"/>
    </source>
</evidence>
<evidence type="ECO:0000313" key="3">
    <source>
        <dbReference type="EMBL" id="CAG7820329.1"/>
    </source>
</evidence>
<sequence>MAPKIRDATADRETLRKYIKNMGRAVGFCPDDGQGKTELWRIENFELAPVDPEKHGLFFGGDSYVMKYTYTVGGRENYIVYFWQGADSTQDERAAAALHAVNIDDKLNGRAVQVRVVQGHEPAHFLRVFKGKMVVFLGGHASGFRNVRQHETYDPTRSKLFHVQGTCDDDTRAVEVKPIAKNLDSDDCFVLDAPGITYIWVGKGASDEEKAMAKNVDAIVSPGRD</sequence>
<dbReference type="GO" id="GO:0015629">
    <property type="term" value="C:actin cytoskeleton"/>
    <property type="evidence" value="ECO:0007669"/>
    <property type="project" value="TreeGrafter"/>
</dbReference>
<dbReference type="PANTHER" id="PTHR11977:SF123">
    <property type="entry name" value="GELSOLIN"/>
    <property type="match status" value="1"/>
</dbReference>
<feature type="domain" description="Gelsolin-like" evidence="2">
    <location>
        <begin position="44"/>
        <end position="126"/>
    </location>
</feature>
<dbReference type="SMART" id="SM00262">
    <property type="entry name" value="GEL"/>
    <property type="match status" value="2"/>
</dbReference>
<dbReference type="CDD" id="cd11293">
    <property type="entry name" value="gelsolin_S4_like"/>
    <property type="match status" value="1"/>
</dbReference>
<evidence type="ECO:0000313" key="4">
    <source>
        <dbReference type="Proteomes" id="UP000708208"/>
    </source>
</evidence>
<keyword evidence="1" id="KW-0677">Repeat</keyword>
<dbReference type="InterPro" id="IPR007122">
    <property type="entry name" value="Villin/Gelsolin"/>
</dbReference>
<dbReference type="GO" id="GO:0005737">
    <property type="term" value="C:cytoplasm"/>
    <property type="evidence" value="ECO:0007669"/>
    <property type="project" value="TreeGrafter"/>
</dbReference>
<proteinExistence type="predicted"/>
<dbReference type="PANTHER" id="PTHR11977">
    <property type="entry name" value="VILLIN"/>
    <property type="match status" value="1"/>
</dbReference>
<dbReference type="Proteomes" id="UP000708208">
    <property type="component" value="Unassembled WGS sequence"/>
</dbReference>
<dbReference type="GO" id="GO:0051015">
    <property type="term" value="F:actin filament binding"/>
    <property type="evidence" value="ECO:0007669"/>
    <property type="project" value="InterPro"/>
</dbReference>
<dbReference type="GO" id="GO:0005546">
    <property type="term" value="F:phosphatidylinositol-4,5-bisphosphate binding"/>
    <property type="evidence" value="ECO:0007669"/>
    <property type="project" value="TreeGrafter"/>
</dbReference>
<dbReference type="InterPro" id="IPR007123">
    <property type="entry name" value="Gelsolin-like_dom"/>
</dbReference>
<dbReference type="OrthoDB" id="6375767at2759"/>
<dbReference type="EMBL" id="CAJVCH010475751">
    <property type="protein sequence ID" value="CAG7820329.1"/>
    <property type="molecule type" value="Genomic_DNA"/>
</dbReference>
<dbReference type="AlphaFoldDB" id="A0A8J2KW83"/>